<dbReference type="Pfam" id="PF00302">
    <property type="entry name" value="CAT"/>
    <property type="match status" value="1"/>
</dbReference>
<dbReference type="SUPFAM" id="SSF52777">
    <property type="entry name" value="CoA-dependent acyltransferases"/>
    <property type="match status" value="1"/>
</dbReference>
<reference evidence="1 2" key="1">
    <citation type="submission" date="2023-06" db="EMBL/GenBank/DDBJ databases">
        <authorList>
            <person name="Ye Y.-Q."/>
            <person name="Du Z.-J."/>
        </authorList>
    </citation>
    <scope>NUCLEOTIDE SEQUENCE [LARGE SCALE GENOMIC DNA]</scope>
    <source>
        <strain evidence="1 2">SDUM287046</strain>
    </source>
</reference>
<dbReference type="Proteomes" id="UP001244787">
    <property type="component" value="Unassembled WGS sequence"/>
</dbReference>
<sequence length="220" mass="25344">MNLIFAKYLIILVLLTNCGKQETVIKNYGFPKSKNRSLNVPLELSQYKTYGILLDRIREVTCNDSIAKIVVKQKNLIRNLYPIEHCEPIKFDPKGKHYVTFNKGKAFLDHFSKEIKTDDLRRILTTDFVYSTSNKSDIPESYLIIIESIHFSAIPWIDFTSISHARSFSHPDSCPKISFGKMTETNGRKSMPISIHGHHALMDGYHVGQFIDQFQKLMSE</sequence>
<dbReference type="InterPro" id="IPR023213">
    <property type="entry name" value="CAT-like_dom_sf"/>
</dbReference>
<organism evidence="1 2">
    <name type="scientific">Aequorivita aurantiaca</name>
    <dbReference type="NCBI Taxonomy" id="3053356"/>
    <lineage>
        <taxon>Bacteria</taxon>
        <taxon>Pseudomonadati</taxon>
        <taxon>Bacteroidota</taxon>
        <taxon>Flavobacteriia</taxon>
        <taxon>Flavobacteriales</taxon>
        <taxon>Flavobacteriaceae</taxon>
        <taxon>Aequorivita</taxon>
    </lineage>
</organism>
<gene>
    <name evidence="1" type="ORF">QRD02_07390</name>
</gene>
<dbReference type="Gene3D" id="3.30.559.10">
    <property type="entry name" value="Chloramphenicol acetyltransferase-like domain"/>
    <property type="match status" value="1"/>
</dbReference>
<dbReference type="EMBL" id="JAUGQQ010000003">
    <property type="protein sequence ID" value="MDN3724202.1"/>
    <property type="molecule type" value="Genomic_DNA"/>
</dbReference>
<proteinExistence type="predicted"/>
<keyword evidence="2" id="KW-1185">Reference proteome</keyword>
<protein>
    <submittedName>
        <fullName evidence="1">CatA-like O-acetyltransferase</fullName>
    </submittedName>
</protein>
<dbReference type="InterPro" id="IPR001707">
    <property type="entry name" value="Cmp_AcTrfase"/>
</dbReference>
<dbReference type="PANTHER" id="PTHR38474:SF1">
    <property type="entry name" value="SLR0299 PROTEIN"/>
    <property type="match status" value="1"/>
</dbReference>
<accession>A0ABT8DFR7</accession>
<dbReference type="SMART" id="SM01059">
    <property type="entry name" value="CAT"/>
    <property type="match status" value="1"/>
</dbReference>
<comment type="caution">
    <text evidence="1">The sequence shown here is derived from an EMBL/GenBank/DDBJ whole genome shotgun (WGS) entry which is preliminary data.</text>
</comment>
<dbReference type="RefSeq" id="WP_290254294.1">
    <property type="nucleotide sequence ID" value="NZ_JAUGQQ010000003.1"/>
</dbReference>
<evidence type="ECO:0000313" key="2">
    <source>
        <dbReference type="Proteomes" id="UP001244787"/>
    </source>
</evidence>
<name>A0ABT8DFR7_9FLAO</name>
<evidence type="ECO:0000313" key="1">
    <source>
        <dbReference type="EMBL" id="MDN3724202.1"/>
    </source>
</evidence>
<dbReference type="PANTHER" id="PTHR38474">
    <property type="entry name" value="SLR0299 PROTEIN"/>
    <property type="match status" value="1"/>
</dbReference>